<feature type="compositionally biased region" description="Basic residues" evidence="1">
    <location>
        <begin position="8"/>
        <end position="18"/>
    </location>
</feature>
<evidence type="ECO:0000256" key="1">
    <source>
        <dbReference type="SAM" id="MobiDB-lite"/>
    </source>
</evidence>
<dbReference type="EMBL" id="JAVDTT010000001">
    <property type="protein sequence ID" value="MDR6840994.1"/>
    <property type="molecule type" value="Genomic_DNA"/>
</dbReference>
<organism evidence="2 3">
    <name type="scientific">Pseudoxanthomonas sacheonensis</name>
    <dbReference type="NCBI Taxonomy" id="443615"/>
    <lineage>
        <taxon>Bacteria</taxon>
        <taxon>Pseudomonadati</taxon>
        <taxon>Pseudomonadota</taxon>
        <taxon>Gammaproteobacteria</taxon>
        <taxon>Lysobacterales</taxon>
        <taxon>Lysobacteraceae</taxon>
        <taxon>Pseudoxanthomonas</taxon>
    </lineage>
</organism>
<comment type="caution">
    <text evidence="2">The sequence shown here is derived from an EMBL/GenBank/DDBJ whole genome shotgun (WGS) entry which is preliminary data.</text>
</comment>
<proteinExistence type="predicted"/>
<dbReference type="Proteomes" id="UP001254759">
    <property type="component" value="Unassembled WGS sequence"/>
</dbReference>
<gene>
    <name evidence="2" type="ORF">J2W94_001258</name>
</gene>
<feature type="region of interest" description="Disordered" evidence="1">
    <location>
        <begin position="1"/>
        <end position="26"/>
    </location>
</feature>
<keyword evidence="3" id="KW-1185">Reference proteome</keyword>
<sequence>MKAMARDHSKRRTPRRQRHDLGAMTNEIAGHIPSMWMRSSSEDDFWRWFCGEVQSVARNSADIKERSRLHARLLAALSRAGLPQPPPTFQKRC</sequence>
<reference evidence="2 3" key="1">
    <citation type="submission" date="2023-07" db="EMBL/GenBank/DDBJ databases">
        <title>Sorghum-associated microbial communities from plants grown in Nebraska, USA.</title>
        <authorList>
            <person name="Schachtman D."/>
        </authorList>
    </citation>
    <scope>NUCLEOTIDE SEQUENCE [LARGE SCALE GENOMIC DNA]</scope>
    <source>
        <strain evidence="2 3">BE107</strain>
    </source>
</reference>
<evidence type="ECO:0000313" key="2">
    <source>
        <dbReference type="EMBL" id="MDR6840994.1"/>
    </source>
</evidence>
<evidence type="ECO:0000313" key="3">
    <source>
        <dbReference type="Proteomes" id="UP001254759"/>
    </source>
</evidence>
<dbReference type="RefSeq" id="WP_310091221.1">
    <property type="nucleotide sequence ID" value="NZ_JAVDTT010000001.1"/>
</dbReference>
<protein>
    <submittedName>
        <fullName evidence="2">Uncharacterized protein</fullName>
    </submittedName>
</protein>
<name>A0ABU1RSB0_9GAMM</name>
<accession>A0ABU1RSB0</accession>